<dbReference type="AlphaFoldDB" id="A0A9Q0NE83"/>
<gene>
    <name evidence="1" type="ORF">Bhyg_03947</name>
</gene>
<name>A0A9Q0NE83_9DIPT</name>
<dbReference type="Proteomes" id="UP001151699">
    <property type="component" value="Chromosome A"/>
</dbReference>
<reference evidence="1" key="1">
    <citation type="submission" date="2022-07" db="EMBL/GenBank/DDBJ databases">
        <authorList>
            <person name="Trinca V."/>
            <person name="Uliana J.V.C."/>
            <person name="Torres T.T."/>
            <person name="Ward R.J."/>
            <person name="Monesi N."/>
        </authorList>
    </citation>
    <scope>NUCLEOTIDE SEQUENCE</scope>
    <source>
        <strain evidence="1">HSMRA1968</strain>
        <tissue evidence="1">Whole embryos</tissue>
    </source>
</reference>
<proteinExistence type="predicted"/>
<accession>A0A9Q0NE83</accession>
<keyword evidence="2" id="KW-1185">Reference proteome</keyword>
<sequence>MAFPLERIGYSNLKEWTKKHKLKLNGRQCHKFLRINAHFITSIHETALHHYGTTYKILEQKRVPHN</sequence>
<dbReference type="EMBL" id="WJQU01000001">
    <property type="protein sequence ID" value="KAJ6648716.1"/>
    <property type="molecule type" value="Genomic_DNA"/>
</dbReference>
<organism evidence="1 2">
    <name type="scientific">Pseudolycoriella hygida</name>
    <dbReference type="NCBI Taxonomy" id="35572"/>
    <lineage>
        <taxon>Eukaryota</taxon>
        <taxon>Metazoa</taxon>
        <taxon>Ecdysozoa</taxon>
        <taxon>Arthropoda</taxon>
        <taxon>Hexapoda</taxon>
        <taxon>Insecta</taxon>
        <taxon>Pterygota</taxon>
        <taxon>Neoptera</taxon>
        <taxon>Endopterygota</taxon>
        <taxon>Diptera</taxon>
        <taxon>Nematocera</taxon>
        <taxon>Sciaroidea</taxon>
        <taxon>Sciaridae</taxon>
        <taxon>Pseudolycoriella</taxon>
    </lineage>
</organism>
<comment type="caution">
    <text evidence="1">The sequence shown here is derived from an EMBL/GenBank/DDBJ whole genome shotgun (WGS) entry which is preliminary data.</text>
</comment>
<protein>
    <submittedName>
        <fullName evidence="1">Uncharacterized protein</fullName>
    </submittedName>
</protein>
<evidence type="ECO:0000313" key="1">
    <source>
        <dbReference type="EMBL" id="KAJ6648716.1"/>
    </source>
</evidence>
<evidence type="ECO:0000313" key="2">
    <source>
        <dbReference type="Proteomes" id="UP001151699"/>
    </source>
</evidence>